<name>W9NMX6_FUSOX</name>
<evidence type="ECO:0000313" key="1">
    <source>
        <dbReference type="EMBL" id="EXA32091.1"/>
    </source>
</evidence>
<protein>
    <recommendedName>
        <fullName evidence="2">SnoaL-like domain-containing protein</fullName>
    </recommendedName>
</protein>
<accession>W9NMX6</accession>
<proteinExistence type="predicted"/>
<dbReference type="HOGENOM" id="CLU_107714_1_0_1"/>
<dbReference type="EMBL" id="JH651001">
    <property type="protein sequence ID" value="EXA32091.1"/>
    <property type="molecule type" value="Genomic_DNA"/>
</dbReference>
<reference evidence="1" key="1">
    <citation type="submission" date="2011-10" db="EMBL/GenBank/DDBJ databases">
        <title>The Genome Sequence of Fusarium oxysporum HDV247.</title>
        <authorList>
            <consortium name="The Broad Institute Genome Sequencing Platform"/>
            <person name="Ma L.-J."/>
            <person name="Gale L.R."/>
            <person name="Schwartz D.C."/>
            <person name="Zhou S."/>
            <person name="Corby-Kistler H."/>
            <person name="Young S.K."/>
            <person name="Zeng Q."/>
            <person name="Gargeya S."/>
            <person name="Fitzgerald M."/>
            <person name="Haas B."/>
            <person name="Abouelleil A."/>
            <person name="Alvarado L."/>
            <person name="Arachchi H.M."/>
            <person name="Berlin A."/>
            <person name="Brown A."/>
            <person name="Chapman S.B."/>
            <person name="Chen Z."/>
            <person name="Dunbar C."/>
            <person name="Freedman E."/>
            <person name="Gearin G."/>
            <person name="Goldberg J."/>
            <person name="Griggs A."/>
            <person name="Gujja S."/>
            <person name="Heiman D."/>
            <person name="Howarth C."/>
            <person name="Larson L."/>
            <person name="Lui A."/>
            <person name="MacDonald P.J.P."/>
            <person name="Montmayeur A."/>
            <person name="Murphy C."/>
            <person name="Neiman D."/>
            <person name="Pearson M."/>
            <person name="Priest M."/>
            <person name="Roberts A."/>
            <person name="Saif S."/>
            <person name="Shea T."/>
            <person name="Shenoy N."/>
            <person name="Sisk P."/>
            <person name="Stolte C."/>
            <person name="Sykes S."/>
            <person name="Wortman J."/>
            <person name="Nusbaum C."/>
            <person name="Birren B."/>
        </authorList>
    </citation>
    <scope>NUCLEOTIDE SEQUENCE [LARGE SCALE GENOMIC DNA]</scope>
    <source>
        <strain evidence="1">HDV247</strain>
    </source>
</reference>
<gene>
    <name evidence="1" type="ORF">FOVG_16668</name>
</gene>
<dbReference type="Proteomes" id="UP000030751">
    <property type="component" value="Unassembled WGS sequence"/>
</dbReference>
<evidence type="ECO:0008006" key="2">
    <source>
        <dbReference type="Google" id="ProtNLM"/>
    </source>
</evidence>
<sequence length="169" mass="18457">MSYVTSDTIWPTPALNDKIKQLIAMFYQLADIQSSDAGPRMASEVFTEDASMITPAGTFQGSKNISSSRENVWKGIASREHRVAQVFTADPEGVDVMLTGTLNLAKENGDVSLAPFACYFKFDESSVKNGDPRLTLARVYLVRQGPSLFVNIVSTLSGYITPSLPDYSC</sequence>
<dbReference type="InterPro" id="IPR032710">
    <property type="entry name" value="NTF2-like_dom_sf"/>
</dbReference>
<dbReference type="Gene3D" id="3.10.450.50">
    <property type="match status" value="1"/>
</dbReference>
<dbReference type="AlphaFoldDB" id="W9NMX6"/>
<reference evidence="1" key="2">
    <citation type="submission" date="2012-05" db="EMBL/GenBank/DDBJ databases">
        <title>Annotation of the Genome Sequence of Fusarium oxysporum HDV247.</title>
        <authorList>
            <consortium name="The Broad Institute Genomics Platform"/>
            <person name="Ma L.-J."/>
            <person name="Corby-Kistler H."/>
            <person name="Broz K."/>
            <person name="Gale L.R."/>
            <person name="Jonkers W."/>
            <person name="O'Donnell K."/>
            <person name="Ploetz R."/>
            <person name="Steinberg C."/>
            <person name="Schwartz D.C."/>
            <person name="VanEtten H."/>
            <person name="Zhou S."/>
            <person name="Young S.K."/>
            <person name="Zeng Q."/>
            <person name="Gargeya S."/>
            <person name="Fitzgerald M."/>
            <person name="Abouelleil A."/>
            <person name="Alvarado L."/>
            <person name="Chapman S.B."/>
            <person name="Gainer-Dewar J."/>
            <person name="Goldberg J."/>
            <person name="Griggs A."/>
            <person name="Gujja S."/>
            <person name="Hansen M."/>
            <person name="Howarth C."/>
            <person name="Imamovic A."/>
            <person name="Ireland A."/>
            <person name="Larimer J."/>
            <person name="McCowan C."/>
            <person name="Murphy C."/>
            <person name="Pearson M."/>
            <person name="Poon T.W."/>
            <person name="Priest M."/>
            <person name="Roberts A."/>
            <person name="Saif S."/>
            <person name="Shea T."/>
            <person name="Sykes S."/>
            <person name="Wortman J."/>
            <person name="Nusbaum C."/>
            <person name="Birren B."/>
        </authorList>
    </citation>
    <scope>NUCLEOTIDE SEQUENCE</scope>
    <source>
        <strain evidence="1">HDV247</strain>
    </source>
</reference>
<organism evidence="1">
    <name type="scientific">Fusarium oxysporum f. sp. pisi HDV247</name>
    <dbReference type="NCBI Taxonomy" id="1080344"/>
    <lineage>
        <taxon>Eukaryota</taxon>
        <taxon>Fungi</taxon>
        <taxon>Dikarya</taxon>
        <taxon>Ascomycota</taxon>
        <taxon>Pezizomycotina</taxon>
        <taxon>Sordariomycetes</taxon>
        <taxon>Hypocreomycetidae</taxon>
        <taxon>Hypocreales</taxon>
        <taxon>Nectriaceae</taxon>
        <taxon>Fusarium</taxon>
        <taxon>Fusarium oxysporum species complex</taxon>
    </lineage>
</organism>
<dbReference type="SUPFAM" id="SSF54427">
    <property type="entry name" value="NTF2-like"/>
    <property type="match status" value="1"/>
</dbReference>